<gene>
    <name evidence="2" type="ORF">BC739_004549</name>
</gene>
<dbReference type="PANTHER" id="PTHR43781:SF1">
    <property type="entry name" value="SACCHAROPINE DEHYDROGENASE"/>
    <property type="match status" value="1"/>
</dbReference>
<evidence type="ECO:0000259" key="1">
    <source>
        <dbReference type="Pfam" id="PF03435"/>
    </source>
</evidence>
<proteinExistence type="predicted"/>
<dbReference type="RefSeq" id="WP_182838291.1">
    <property type="nucleotide sequence ID" value="NZ_BAAABQ010000057.1"/>
</dbReference>
<dbReference type="Gene3D" id="3.40.50.720">
    <property type="entry name" value="NAD(P)-binding Rossmann-like Domain"/>
    <property type="match status" value="1"/>
</dbReference>
<keyword evidence="3" id="KW-1185">Reference proteome</keyword>
<organism evidence="2 3">
    <name type="scientific">Kutzneria viridogrisea</name>
    <dbReference type="NCBI Taxonomy" id="47990"/>
    <lineage>
        <taxon>Bacteria</taxon>
        <taxon>Bacillati</taxon>
        <taxon>Actinomycetota</taxon>
        <taxon>Actinomycetes</taxon>
        <taxon>Pseudonocardiales</taxon>
        <taxon>Pseudonocardiaceae</taxon>
        <taxon>Kutzneria</taxon>
    </lineage>
</organism>
<accession>A0ABR6BKB3</accession>
<evidence type="ECO:0000313" key="2">
    <source>
        <dbReference type="EMBL" id="MBA8927343.1"/>
    </source>
</evidence>
<reference evidence="2 3" key="1">
    <citation type="submission" date="2020-08" db="EMBL/GenBank/DDBJ databases">
        <title>Genomic Encyclopedia of Archaeal and Bacterial Type Strains, Phase II (KMG-II): from individual species to whole genera.</title>
        <authorList>
            <person name="Goeker M."/>
        </authorList>
    </citation>
    <scope>NUCLEOTIDE SEQUENCE [LARGE SCALE GENOMIC DNA]</scope>
    <source>
        <strain evidence="2 3">DSM 43850</strain>
    </source>
</reference>
<name>A0ABR6BKB3_9PSEU</name>
<sequence>MAWMVYGANGYTGELVARLAVQRGEQPLLAGRSAQKIAPLAAELGLPHRIADLTDPAGLRAALSDVDLVVHCAGPFSATARPVVDACLATGTHYVDITGEIDVFEQVFARAGEAEQAGVVLLPGAGFDVVPTDGIAALLAKALPTATHLDLAFLVGGGISPGTLKSSVEGMASGGRVRVDGQLRPDPVGSRRLVAEFPSRPRSVASIPWGDVSTAYRSTGIPNIVTYTALPSAAGTAQGLLAPLLRLPVSQAVAKRVISLLPGPSQQARQSSRSEVWGEVRDAEGKRASLTLSGPNGYSLTADAVLRAVGHLLAGEVAPGAHTPSTAFGADFVRELDGVRVGELVTG</sequence>
<dbReference type="GO" id="GO:0004754">
    <property type="term" value="F:saccharopine dehydrogenase (NAD+, L-lysine-forming) activity"/>
    <property type="evidence" value="ECO:0007669"/>
    <property type="project" value="UniProtKB-EC"/>
</dbReference>
<protein>
    <submittedName>
        <fullName evidence="2">Saccharopine dehydrogenase (NAD+, L-lysine-forming)</fullName>
        <ecNumber evidence="2">1.5.1.7</ecNumber>
    </submittedName>
</protein>
<comment type="caution">
    <text evidence="2">The sequence shown here is derived from an EMBL/GenBank/DDBJ whole genome shotgun (WGS) entry which is preliminary data.</text>
</comment>
<dbReference type="InterPro" id="IPR005097">
    <property type="entry name" value="Sacchrp_dh_NADP-bd"/>
</dbReference>
<evidence type="ECO:0000313" key="3">
    <source>
        <dbReference type="Proteomes" id="UP000517916"/>
    </source>
</evidence>
<dbReference type="Proteomes" id="UP000517916">
    <property type="component" value="Unassembled WGS sequence"/>
</dbReference>
<dbReference type="Pfam" id="PF03435">
    <property type="entry name" value="Sacchrp_dh_NADP"/>
    <property type="match status" value="1"/>
</dbReference>
<dbReference type="InterPro" id="IPR036291">
    <property type="entry name" value="NAD(P)-bd_dom_sf"/>
</dbReference>
<dbReference type="EMBL" id="JACJID010000003">
    <property type="protein sequence ID" value="MBA8927343.1"/>
    <property type="molecule type" value="Genomic_DNA"/>
</dbReference>
<dbReference type="PANTHER" id="PTHR43781">
    <property type="entry name" value="SACCHAROPINE DEHYDROGENASE"/>
    <property type="match status" value="1"/>
</dbReference>
<dbReference type="SUPFAM" id="SSF51735">
    <property type="entry name" value="NAD(P)-binding Rossmann-fold domains"/>
    <property type="match status" value="1"/>
</dbReference>
<feature type="domain" description="Saccharopine dehydrogenase NADP binding" evidence="1">
    <location>
        <begin position="4"/>
        <end position="121"/>
    </location>
</feature>
<dbReference type="EC" id="1.5.1.7" evidence="2"/>
<keyword evidence="2" id="KW-0560">Oxidoreductase</keyword>